<reference evidence="2" key="2">
    <citation type="submission" date="2021-04" db="EMBL/GenBank/DDBJ databases">
        <authorList>
            <person name="Gilroy R."/>
        </authorList>
    </citation>
    <scope>NUCLEOTIDE SEQUENCE</scope>
    <source>
        <strain evidence="2">ChiHjej13B12-4958</strain>
    </source>
</reference>
<evidence type="ECO:0000259" key="1">
    <source>
        <dbReference type="Pfam" id="PF13649"/>
    </source>
</evidence>
<gene>
    <name evidence="2" type="ORF">H9751_03745</name>
</gene>
<dbReference type="EMBL" id="DWVP01000006">
    <property type="protein sequence ID" value="HJC84656.1"/>
    <property type="molecule type" value="Genomic_DNA"/>
</dbReference>
<dbReference type="AlphaFoldDB" id="A0A9D2TNG8"/>
<dbReference type="Pfam" id="PF13649">
    <property type="entry name" value="Methyltransf_25"/>
    <property type="match status" value="1"/>
</dbReference>
<organism evidence="2 3">
    <name type="scientific">Candidatus Corynebacterium faecigallinarum</name>
    <dbReference type="NCBI Taxonomy" id="2838528"/>
    <lineage>
        <taxon>Bacteria</taxon>
        <taxon>Bacillati</taxon>
        <taxon>Actinomycetota</taxon>
        <taxon>Actinomycetes</taxon>
        <taxon>Mycobacteriales</taxon>
        <taxon>Corynebacteriaceae</taxon>
        <taxon>Corynebacterium</taxon>
    </lineage>
</organism>
<evidence type="ECO:0000313" key="3">
    <source>
        <dbReference type="Proteomes" id="UP000823858"/>
    </source>
</evidence>
<dbReference type="Proteomes" id="UP000823858">
    <property type="component" value="Unassembled WGS sequence"/>
</dbReference>
<dbReference type="Gene3D" id="3.40.50.150">
    <property type="entry name" value="Vaccinia Virus protein VP39"/>
    <property type="match status" value="1"/>
</dbReference>
<comment type="caution">
    <text evidence="2">The sequence shown here is derived from an EMBL/GenBank/DDBJ whole genome shotgun (WGS) entry which is preliminary data.</text>
</comment>
<evidence type="ECO:0000313" key="2">
    <source>
        <dbReference type="EMBL" id="HJC84656.1"/>
    </source>
</evidence>
<protein>
    <submittedName>
        <fullName evidence="2">Class I SAM-dependent methyltransferase</fullName>
    </submittedName>
</protein>
<dbReference type="InterPro" id="IPR050508">
    <property type="entry name" value="Methyltransf_Superfamily"/>
</dbReference>
<dbReference type="CDD" id="cd02440">
    <property type="entry name" value="AdoMet_MTases"/>
    <property type="match status" value="1"/>
</dbReference>
<dbReference type="SUPFAM" id="SSF53335">
    <property type="entry name" value="S-adenosyl-L-methionine-dependent methyltransferases"/>
    <property type="match status" value="1"/>
</dbReference>
<dbReference type="InterPro" id="IPR041698">
    <property type="entry name" value="Methyltransf_25"/>
</dbReference>
<name>A0A9D2TNG8_9CORY</name>
<dbReference type="InterPro" id="IPR029063">
    <property type="entry name" value="SAM-dependent_MTases_sf"/>
</dbReference>
<dbReference type="GO" id="GO:0032259">
    <property type="term" value="P:methylation"/>
    <property type="evidence" value="ECO:0007669"/>
    <property type="project" value="UniProtKB-KW"/>
</dbReference>
<feature type="domain" description="Methyltransferase" evidence="1">
    <location>
        <begin position="50"/>
        <end position="139"/>
    </location>
</feature>
<dbReference type="PANTHER" id="PTHR42912">
    <property type="entry name" value="METHYLTRANSFERASE"/>
    <property type="match status" value="1"/>
</dbReference>
<proteinExistence type="predicted"/>
<reference evidence="2" key="1">
    <citation type="journal article" date="2021" name="PeerJ">
        <title>Extensive microbial diversity within the chicken gut microbiome revealed by metagenomics and culture.</title>
        <authorList>
            <person name="Gilroy R."/>
            <person name="Ravi A."/>
            <person name="Getino M."/>
            <person name="Pursley I."/>
            <person name="Horton D.L."/>
            <person name="Alikhan N.F."/>
            <person name="Baker D."/>
            <person name="Gharbi K."/>
            <person name="Hall N."/>
            <person name="Watson M."/>
            <person name="Adriaenssens E.M."/>
            <person name="Foster-Nyarko E."/>
            <person name="Jarju S."/>
            <person name="Secka A."/>
            <person name="Antonio M."/>
            <person name="Oren A."/>
            <person name="Chaudhuri R.R."/>
            <person name="La Ragione R."/>
            <person name="Hildebrand F."/>
            <person name="Pallen M.J."/>
        </authorList>
    </citation>
    <scope>NUCLEOTIDE SEQUENCE</scope>
    <source>
        <strain evidence="2">ChiHjej13B12-4958</strain>
    </source>
</reference>
<sequence>MATDSIDQVTVAYGARADDYIHAVGRIEHASAADLKLVRDWALERTSPLLDVGCGPGQWTNWLRRQGAQITGIDPVPEFIERARASYPDADYRSGRADCLGADADSLGGVLAWFSLIHSDAHGVVSALAEFAHCVRPGGGLLLGFFAGETTTNLSTTP</sequence>
<keyword evidence="2" id="KW-0489">Methyltransferase</keyword>
<keyword evidence="2" id="KW-0808">Transferase</keyword>
<accession>A0A9D2TNG8</accession>
<dbReference type="PANTHER" id="PTHR42912:SF95">
    <property type="entry name" value="METHYLTRANSFERASE TYPE 11 DOMAIN-CONTAINING PROTEIN"/>
    <property type="match status" value="1"/>
</dbReference>
<dbReference type="GO" id="GO:0008168">
    <property type="term" value="F:methyltransferase activity"/>
    <property type="evidence" value="ECO:0007669"/>
    <property type="project" value="UniProtKB-KW"/>
</dbReference>